<feature type="signal peptide" evidence="2">
    <location>
        <begin position="1"/>
        <end position="24"/>
    </location>
</feature>
<dbReference type="EMBL" id="WTYU01000002">
    <property type="protein sequence ID" value="MXP14772.1"/>
    <property type="molecule type" value="Genomic_DNA"/>
</dbReference>
<evidence type="ECO:0000313" key="4">
    <source>
        <dbReference type="Proteomes" id="UP000473531"/>
    </source>
</evidence>
<dbReference type="PROSITE" id="PS51257">
    <property type="entry name" value="PROKAR_LIPOPROTEIN"/>
    <property type="match status" value="1"/>
</dbReference>
<keyword evidence="2" id="KW-0732">Signal</keyword>
<dbReference type="OrthoDB" id="7409056at2"/>
<accession>A0A6L7GFB9</accession>
<protein>
    <recommendedName>
        <fullName evidence="5">Lipoprotein</fullName>
    </recommendedName>
</protein>
<dbReference type="Proteomes" id="UP000473531">
    <property type="component" value="Unassembled WGS sequence"/>
</dbReference>
<evidence type="ECO:0000256" key="1">
    <source>
        <dbReference type="SAM" id="MobiDB-lite"/>
    </source>
</evidence>
<organism evidence="3 4">
    <name type="scientific">Allopontixanthobacter confluentis</name>
    <dbReference type="NCBI Taxonomy" id="1849021"/>
    <lineage>
        <taxon>Bacteria</taxon>
        <taxon>Pseudomonadati</taxon>
        <taxon>Pseudomonadota</taxon>
        <taxon>Alphaproteobacteria</taxon>
        <taxon>Sphingomonadales</taxon>
        <taxon>Erythrobacteraceae</taxon>
        <taxon>Allopontixanthobacter</taxon>
    </lineage>
</organism>
<proteinExistence type="predicted"/>
<sequence>MIIKARRIALAALLVSGLAGCTHTYPGPAASNFGDANRMTMAAQVVDPDPQYDTLNPPTSGEHSGQAAERYRTDKVKQPVSTSSTQGPGGGS</sequence>
<dbReference type="AlphaFoldDB" id="A0A6L7GFB9"/>
<gene>
    <name evidence="3" type="ORF">GRI44_08415</name>
</gene>
<evidence type="ECO:0000313" key="3">
    <source>
        <dbReference type="EMBL" id="MXP14772.1"/>
    </source>
</evidence>
<feature type="chain" id="PRO_5026695994" description="Lipoprotein" evidence="2">
    <location>
        <begin position="25"/>
        <end position="92"/>
    </location>
</feature>
<comment type="caution">
    <text evidence="3">The sequence shown here is derived from an EMBL/GenBank/DDBJ whole genome shotgun (WGS) entry which is preliminary data.</text>
</comment>
<keyword evidence="4" id="KW-1185">Reference proteome</keyword>
<feature type="region of interest" description="Disordered" evidence="1">
    <location>
        <begin position="45"/>
        <end position="92"/>
    </location>
</feature>
<dbReference type="RefSeq" id="WP_160601390.1">
    <property type="nucleotide sequence ID" value="NZ_WTYU01000002.1"/>
</dbReference>
<name>A0A6L7GFB9_9SPHN</name>
<evidence type="ECO:0008006" key="5">
    <source>
        <dbReference type="Google" id="ProtNLM"/>
    </source>
</evidence>
<reference evidence="3 4" key="1">
    <citation type="submission" date="2019-12" db="EMBL/GenBank/DDBJ databases">
        <title>Genomic-based taxomic classification of the family Erythrobacteraceae.</title>
        <authorList>
            <person name="Xu L."/>
        </authorList>
    </citation>
    <scope>NUCLEOTIDE SEQUENCE [LARGE SCALE GENOMIC DNA]</scope>
    <source>
        <strain evidence="3 4">KCTC 52259</strain>
    </source>
</reference>
<evidence type="ECO:0000256" key="2">
    <source>
        <dbReference type="SAM" id="SignalP"/>
    </source>
</evidence>
<feature type="compositionally biased region" description="Polar residues" evidence="1">
    <location>
        <begin position="53"/>
        <end position="63"/>
    </location>
</feature>